<proteinExistence type="inferred from homology"/>
<protein>
    <submittedName>
        <fullName evidence="8">Spectrin beta chain, non-erythrocytic 4-like</fullName>
    </submittedName>
</protein>
<evidence type="ECO:0000256" key="2">
    <source>
        <dbReference type="ARBA" id="ARBA00022467"/>
    </source>
</evidence>
<dbReference type="GO" id="GO:0003779">
    <property type="term" value="F:actin binding"/>
    <property type="evidence" value="ECO:0007669"/>
    <property type="project" value="UniProtKB-KW"/>
</dbReference>
<name>A0A671WPL4_SPAAU</name>
<dbReference type="GO" id="GO:0051693">
    <property type="term" value="P:actin filament capping"/>
    <property type="evidence" value="ECO:0007669"/>
    <property type="project" value="UniProtKB-KW"/>
</dbReference>
<comment type="similarity">
    <text evidence="1">Belongs to the spectrin family.</text>
</comment>
<sequence length="1013" mass="116471">MLMARDTARDEAQKLHRKWLKHQAFMAELARNKEWLAKIEQEGQELIQEKPELRSVVQQKLEEIRECWSDLETTTKAKARQLFENNKPEPAVKSYSDLDNQLSHLERQPPQLEQAHHLPTFNEQLQKFQAMESQIGDFYKDVGDLGSLQGVCLPQRGLTAGDREGSEQSDGVETRIVRLIEPLKERRRILLASKEMHQVAQDLEDEILWIQERLPVASCKDYGNNLQSVQQHVKKNQTLQRELTGRRARVEEVLDRAGIIASLRTPEVEFVREGAGHVRQLWEVLQLETERRSVLLDATLQSQQYYSEAAKVESWLSGQKLHLVNEEKGTDEASTLQLLKAHLALEQTVETYAETVGMLSQQCQHLLELGHPDSEQITKQQSHIDRLYVSLKDMVEHRKTKLEQQYWLYQLNKDVEELEKWITEREGVASSTELGQDLEDVTVLQERFTKFASETNNIGQQRMEQVNKMVNEMIDCGHSDAATIAEWKDGLNESWADLLELMETRRQMLAASHQLHKFFTDCKEVQSKQIPACDLGIQCSSSPFQRLMHSFEHALQLLVAQVRQLQENAAQLRTIYAGEKAEAIMVKEQEVMEAWKELLSSCEASRVQVTSVTDKVQFFSVVRENLMWMEGIMGQIGWDEPRRSDKNSKTHMNITHTTKEYIKACNYLRCVDVVMTASCLSPQIKEKLDSLLAKQKDLIEKWDKHQEKLQQQERFQFAQETVKAEAWLKAKEPLITSKEPEGGEARAQTDEVEQLILRHEAFRKAAVTWKERFSSLRQLSAVSLTVDKCLISLVESQFNAATGKKILHTVYHISVVYDNLSLCLGVMIPLSLLSKARGEPYRPPSSLSAPVTRFDGRPRARDRPKPRRRPRPKEPEETRRSRSAPATGAPTTPQPPSHTAQNEGFLYRKKATTSDLEAQQRSPNSKSWVNVYCVLKEGKLTFYKDARNHTTTYNEEPPVDLSNCTFDPTMGYKKKKNVFILQMNDGNNFAFHAKDEVRTSIFKSCLREADIKT</sequence>
<dbReference type="Gene3D" id="2.30.29.30">
    <property type="entry name" value="Pleckstrin-homology domain (PH domain)/Phosphotyrosine-binding domain (PTB)"/>
    <property type="match status" value="1"/>
</dbReference>
<dbReference type="Pfam" id="PF00435">
    <property type="entry name" value="Spectrin"/>
    <property type="match status" value="4"/>
</dbReference>
<evidence type="ECO:0000256" key="5">
    <source>
        <dbReference type="SAM" id="Coils"/>
    </source>
</evidence>
<dbReference type="SMART" id="SM00233">
    <property type="entry name" value="PH"/>
    <property type="match status" value="1"/>
</dbReference>
<reference evidence="8" key="1">
    <citation type="submission" date="2021-04" db="EMBL/GenBank/DDBJ databases">
        <authorList>
            <consortium name="Wellcome Sanger Institute Data Sharing"/>
        </authorList>
    </citation>
    <scope>NUCLEOTIDE SEQUENCE [LARGE SCALE GENOMIC DNA]</scope>
</reference>
<feature type="compositionally biased region" description="Basic and acidic residues" evidence="6">
    <location>
        <begin position="854"/>
        <end position="863"/>
    </location>
</feature>
<dbReference type="FunFam" id="2.30.29.30:FF:000024">
    <property type="entry name" value="Spectrin beta chain"/>
    <property type="match status" value="1"/>
</dbReference>
<reference evidence="8" key="3">
    <citation type="submission" date="2025-09" db="UniProtKB">
        <authorList>
            <consortium name="Ensembl"/>
        </authorList>
    </citation>
    <scope>IDENTIFICATION</scope>
</reference>
<organism evidence="8 9">
    <name type="scientific">Sparus aurata</name>
    <name type="common">Gilthead sea bream</name>
    <dbReference type="NCBI Taxonomy" id="8175"/>
    <lineage>
        <taxon>Eukaryota</taxon>
        <taxon>Metazoa</taxon>
        <taxon>Chordata</taxon>
        <taxon>Craniata</taxon>
        <taxon>Vertebrata</taxon>
        <taxon>Euteleostomi</taxon>
        <taxon>Actinopterygii</taxon>
        <taxon>Neopterygii</taxon>
        <taxon>Teleostei</taxon>
        <taxon>Neoteleostei</taxon>
        <taxon>Acanthomorphata</taxon>
        <taxon>Eupercaria</taxon>
        <taxon>Spariformes</taxon>
        <taxon>Sparidae</taxon>
        <taxon>Sparus</taxon>
    </lineage>
</organism>
<dbReference type="PRINTS" id="PR00683">
    <property type="entry name" value="SPECTRINPH"/>
</dbReference>
<evidence type="ECO:0000313" key="8">
    <source>
        <dbReference type="Ensembl" id="ENSSAUP00010040865.1"/>
    </source>
</evidence>
<dbReference type="PANTHER" id="PTHR11915">
    <property type="entry name" value="SPECTRIN/FILAMIN RELATED CYTOSKELETAL PROTEIN"/>
    <property type="match status" value="1"/>
</dbReference>
<dbReference type="Ensembl" id="ENSSAUT00010043044.1">
    <property type="protein sequence ID" value="ENSSAUP00010040865.1"/>
    <property type="gene ID" value="ENSSAUG00010017151.1"/>
</dbReference>
<feature type="domain" description="PH" evidence="7">
    <location>
        <begin position="899"/>
        <end position="1011"/>
    </location>
</feature>
<dbReference type="InterPro" id="IPR001605">
    <property type="entry name" value="PH_dom-spectrin-type"/>
</dbReference>
<dbReference type="SUPFAM" id="SSF46966">
    <property type="entry name" value="Spectrin repeat"/>
    <property type="match status" value="6"/>
</dbReference>
<evidence type="ECO:0000256" key="3">
    <source>
        <dbReference type="ARBA" id="ARBA00022737"/>
    </source>
</evidence>
<dbReference type="AlphaFoldDB" id="A0A671WPL4"/>
<accession>A0A671WPL4</accession>
<dbReference type="SMART" id="SM00150">
    <property type="entry name" value="SPEC"/>
    <property type="match status" value="7"/>
</dbReference>
<keyword evidence="5" id="KW-0175">Coiled coil</keyword>
<dbReference type="Pfam" id="PF00169">
    <property type="entry name" value="PH"/>
    <property type="match status" value="1"/>
</dbReference>
<dbReference type="GO" id="GO:0005543">
    <property type="term" value="F:phospholipid binding"/>
    <property type="evidence" value="ECO:0007669"/>
    <property type="project" value="InterPro"/>
</dbReference>
<dbReference type="InterPro" id="IPR018159">
    <property type="entry name" value="Spectrin/alpha-actinin"/>
</dbReference>
<keyword evidence="2" id="KW-0117">Actin capping</keyword>
<feature type="coiled-coil region" evidence="5">
    <location>
        <begin position="548"/>
        <end position="582"/>
    </location>
</feature>
<evidence type="ECO:0000256" key="4">
    <source>
        <dbReference type="ARBA" id="ARBA00023203"/>
    </source>
</evidence>
<dbReference type="SUPFAM" id="SSF50729">
    <property type="entry name" value="PH domain-like"/>
    <property type="match status" value="1"/>
</dbReference>
<dbReference type="InterPro" id="IPR001849">
    <property type="entry name" value="PH_domain"/>
</dbReference>
<reference evidence="8" key="2">
    <citation type="submission" date="2025-08" db="UniProtKB">
        <authorList>
            <consortium name="Ensembl"/>
        </authorList>
    </citation>
    <scope>IDENTIFICATION</scope>
</reference>
<keyword evidence="9" id="KW-1185">Reference proteome</keyword>
<evidence type="ECO:0000256" key="1">
    <source>
        <dbReference type="ARBA" id="ARBA00006826"/>
    </source>
</evidence>
<dbReference type="InterPro" id="IPR002017">
    <property type="entry name" value="Spectrin_repeat"/>
</dbReference>
<dbReference type="CDD" id="cd00176">
    <property type="entry name" value="SPEC"/>
    <property type="match status" value="2"/>
</dbReference>
<gene>
    <name evidence="8" type="primary">sptbn4a</name>
</gene>
<keyword evidence="3" id="KW-0677">Repeat</keyword>
<evidence type="ECO:0000313" key="9">
    <source>
        <dbReference type="Proteomes" id="UP000472265"/>
    </source>
</evidence>
<dbReference type="Gene3D" id="1.20.58.60">
    <property type="match status" value="4"/>
</dbReference>
<dbReference type="FunFam" id="1.20.58.60:FF:000019">
    <property type="entry name" value="Spectrin beta chain"/>
    <property type="match status" value="1"/>
</dbReference>
<feature type="region of interest" description="Disordered" evidence="6">
    <location>
        <begin position="839"/>
        <end position="902"/>
    </location>
</feature>
<dbReference type="Proteomes" id="UP000472265">
    <property type="component" value="Chromosome 13"/>
</dbReference>
<dbReference type="OMA" id="SPNKSWV"/>
<dbReference type="GeneTree" id="ENSGT00940000156343"/>
<dbReference type="PROSITE" id="PS50003">
    <property type="entry name" value="PH_DOMAIN"/>
    <property type="match status" value="1"/>
</dbReference>
<evidence type="ECO:0000256" key="6">
    <source>
        <dbReference type="SAM" id="MobiDB-lite"/>
    </source>
</evidence>
<evidence type="ECO:0000259" key="7">
    <source>
        <dbReference type="PROSITE" id="PS50003"/>
    </source>
</evidence>
<dbReference type="InterPro" id="IPR011993">
    <property type="entry name" value="PH-like_dom_sf"/>
</dbReference>
<keyword evidence="4" id="KW-0009">Actin-binding</keyword>